<keyword evidence="8" id="KW-0408">Iron</keyword>
<keyword evidence="15" id="KW-1185">Reference proteome</keyword>
<dbReference type="PANTHER" id="PTHR33429:SF2">
    <property type="entry name" value="OS01G0888850 PROTEIN"/>
    <property type="match status" value="1"/>
</dbReference>
<proteinExistence type="inferred from homology"/>
<keyword evidence="6 9" id="KW-0479">Metal-binding</keyword>
<dbReference type="GO" id="GO:0140825">
    <property type="term" value="F:lactoperoxidase activity"/>
    <property type="evidence" value="ECO:0007669"/>
    <property type="project" value="UniProtKB-EC"/>
</dbReference>
<dbReference type="EMBL" id="CACTIH010009072">
    <property type="protein sequence ID" value="CAA3022556.1"/>
    <property type="molecule type" value="Genomic_DNA"/>
</dbReference>
<protein>
    <recommendedName>
        <fullName evidence="3">peroxidase</fullName>
        <ecNumber evidence="3">1.11.1.7</ecNumber>
    </recommendedName>
</protein>
<dbReference type="AlphaFoldDB" id="A0A8S0UQL5"/>
<gene>
    <name evidence="14" type="ORF">OLEA9_A085355</name>
</gene>
<name>A0A8S0UQL5_OLEEU</name>
<keyword evidence="12" id="KW-1133">Transmembrane helix</keyword>
<evidence type="ECO:0000259" key="13">
    <source>
        <dbReference type="PROSITE" id="PS50873"/>
    </source>
</evidence>
<dbReference type="Pfam" id="PF00141">
    <property type="entry name" value="peroxidase"/>
    <property type="match status" value="1"/>
</dbReference>
<feature type="compositionally biased region" description="Basic and acidic residues" evidence="11">
    <location>
        <begin position="207"/>
        <end position="217"/>
    </location>
</feature>
<comment type="similarity">
    <text evidence="10">Belongs to the peroxidase family.</text>
</comment>
<comment type="cofactor">
    <cofactor evidence="9">
        <name>Ca(2+)</name>
        <dbReference type="ChEBI" id="CHEBI:29108"/>
    </cofactor>
    <text evidence="9">Binds 2 calcium ions per subunit.</text>
</comment>
<feature type="domain" description="Plant heme peroxidase family profile" evidence="13">
    <location>
        <begin position="1"/>
        <end position="98"/>
    </location>
</feature>
<keyword evidence="9" id="KW-0106">Calcium</keyword>
<keyword evidence="12" id="KW-0472">Membrane</keyword>
<dbReference type="PANTHER" id="PTHR33429">
    <property type="entry name" value="OS02G0708000 PROTEIN-RELATED"/>
    <property type="match status" value="1"/>
</dbReference>
<keyword evidence="7" id="KW-0560">Oxidoreductase</keyword>
<dbReference type="InterPro" id="IPR010255">
    <property type="entry name" value="Haem_peroxidase_sf"/>
</dbReference>
<feature type="region of interest" description="Disordered" evidence="11">
    <location>
        <begin position="183"/>
        <end position="224"/>
    </location>
</feature>
<dbReference type="PROSITE" id="PS50873">
    <property type="entry name" value="PEROXIDASE_4"/>
    <property type="match status" value="1"/>
</dbReference>
<dbReference type="GO" id="GO:0046872">
    <property type="term" value="F:metal ion binding"/>
    <property type="evidence" value="ECO:0007669"/>
    <property type="project" value="UniProtKB-KW"/>
</dbReference>
<evidence type="ECO:0000256" key="12">
    <source>
        <dbReference type="SAM" id="Phobius"/>
    </source>
</evidence>
<sequence>MEPQKYKIVKSTCSNADASNRKLDLLNSQSIYRVDNMYYKNLLNNTCLLESNQALIGDPKAAAIFKDYSMDPFLYSKDFAASMVKLGNTGVLNRKSGEQQQQPPPMVVAAQQASTAHSGHGSVGPVIGVLAVIIILGAISVMIGRLCSGRRIMGRGRYDFEEWAETKCASCFDGRALPPSLPPMVAEHSVSSSSSDATPAVVPQEETQIHEEDKVPEQHNNLRN</sequence>
<evidence type="ECO:0000256" key="8">
    <source>
        <dbReference type="ARBA" id="ARBA00023004"/>
    </source>
</evidence>
<comment type="catalytic activity">
    <reaction evidence="1">
        <text>2 a phenolic donor + H2O2 = 2 a phenolic radical donor + 2 H2O</text>
        <dbReference type="Rhea" id="RHEA:56136"/>
        <dbReference type="ChEBI" id="CHEBI:15377"/>
        <dbReference type="ChEBI" id="CHEBI:16240"/>
        <dbReference type="ChEBI" id="CHEBI:139520"/>
        <dbReference type="ChEBI" id="CHEBI:139521"/>
        <dbReference type="EC" id="1.11.1.7"/>
    </reaction>
</comment>
<reference evidence="14 15" key="1">
    <citation type="submission" date="2019-12" db="EMBL/GenBank/DDBJ databases">
        <authorList>
            <person name="Alioto T."/>
            <person name="Alioto T."/>
            <person name="Gomez Garrido J."/>
        </authorList>
    </citation>
    <scope>NUCLEOTIDE SEQUENCE [LARGE SCALE GENOMIC DNA]</scope>
</reference>
<feature type="binding site" evidence="9">
    <location>
        <position position="35"/>
    </location>
    <ligand>
        <name>Ca(2+)</name>
        <dbReference type="ChEBI" id="CHEBI:29108"/>
        <label>2</label>
    </ligand>
</feature>
<evidence type="ECO:0000313" key="14">
    <source>
        <dbReference type="EMBL" id="CAA3022556.1"/>
    </source>
</evidence>
<dbReference type="GO" id="GO:0020037">
    <property type="term" value="F:heme binding"/>
    <property type="evidence" value="ECO:0007669"/>
    <property type="project" value="InterPro"/>
</dbReference>
<evidence type="ECO:0000256" key="3">
    <source>
        <dbReference type="ARBA" id="ARBA00012313"/>
    </source>
</evidence>
<evidence type="ECO:0000256" key="7">
    <source>
        <dbReference type="ARBA" id="ARBA00023002"/>
    </source>
</evidence>
<keyword evidence="4 14" id="KW-0575">Peroxidase</keyword>
<accession>A0A8S0UQL5</accession>
<comment type="caution">
    <text evidence="14">The sequence shown here is derived from an EMBL/GenBank/DDBJ whole genome shotgun (WGS) entry which is preliminary data.</text>
</comment>
<evidence type="ECO:0000256" key="10">
    <source>
        <dbReference type="RuleBase" id="RU004241"/>
    </source>
</evidence>
<evidence type="ECO:0000256" key="9">
    <source>
        <dbReference type="PIRSR" id="PIRSR600823-3"/>
    </source>
</evidence>
<keyword evidence="12" id="KW-0812">Transmembrane</keyword>
<dbReference type="GO" id="GO:0006979">
    <property type="term" value="P:response to oxidative stress"/>
    <property type="evidence" value="ECO:0007669"/>
    <property type="project" value="InterPro"/>
</dbReference>
<dbReference type="EC" id="1.11.1.7" evidence="3"/>
<dbReference type="Proteomes" id="UP000594638">
    <property type="component" value="Unassembled WGS sequence"/>
</dbReference>
<keyword evidence="5" id="KW-0349">Heme</keyword>
<dbReference type="InterPro" id="IPR002016">
    <property type="entry name" value="Haem_peroxidase"/>
</dbReference>
<dbReference type="Gene3D" id="1.10.420.10">
    <property type="entry name" value="Peroxidase, domain 2"/>
    <property type="match status" value="1"/>
</dbReference>
<dbReference type="Gene3D" id="1.10.520.10">
    <property type="match status" value="1"/>
</dbReference>
<evidence type="ECO:0000256" key="2">
    <source>
        <dbReference type="ARBA" id="ARBA00001970"/>
    </source>
</evidence>
<comment type="cofactor">
    <cofactor evidence="2">
        <name>heme b</name>
        <dbReference type="ChEBI" id="CHEBI:60344"/>
    </cofactor>
</comment>
<organism evidence="14 15">
    <name type="scientific">Olea europaea subsp. europaea</name>
    <dbReference type="NCBI Taxonomy" id="158383"/>
    <lineage>
        <taxon>Eukaryota</taxon>
        <taxon>Viridiplantae</taxon>
        <taxon>Streptophyta</taxon>
        <taxon>Embryophyta</taxon>
        <taxon>Tracheophyta</taxon>
        <taxon>Spermatophyta</taxon>
        <taxon>Magnoliopsida</taxon>
        <taxon>eudicotyledons</taxon>
        <taxon>Gunneridae</taxon>
        <taxon>Pentapetalae</taxon>
        <taxon>asterids</taxon>
        <taxon>lamiids</taxon>
        <taxon>Lamiales</taxon>
        <taxon>Oleaceae</taxon>
        <taxon>Oleeae</taxon>
        <taxon>Olea</taxon>
    </lineage>
</organism>
<dbReference type="SUPFAM" id="SSF48113">
    <property type="entry name" value="Heme-dependent peroxidases"/>
    <property type="match status" value="1"/>
</dbReference>
<evidence type="ECO:0000256" key="11">
    <source>
        <dbReference type="SAM" id="MobiDB-lite"/>
    </source>
</evidence>
<dbReference type="Gramene" id="OE9A085355T1">
    <property type="protein sequence ID" value="OE9A085355C1"/>
    <property type="gene ID" value="OE9A085355"/>
</dbReference>
<dbReference type="PRINTS" id="PR00461">
    <property type="entry name" value="PLPEROXIDASE"/>
</dbReference>
<evidence type="ECO:0000313" key="15">
    <source>
        <dbReference type="Proteomes" id="UP000594638"/>
    </source>
</evidence>
<evidence type="ECO:0000256" key="5">
    <source>
        <dbReference type="ARBA" id="ARBA00022617"/>
    </source>
</evidence>
<dbReference type="OrthoDB" id="1928111at2759"/>
<evidence type="ECO:0000256" key="4">
    <source>
        <dbReference type="ARBA" id="ARBA00022559"/>
    </source>
</evidence>
<evidence type="ECO:0000256" key="1">
    <source>
        <dbReference type="ARBA" id="ARBA00000189"/>
    </source>
</evidence>
<evidence type="ECO:0000256" key="6">
    <source>
        <dbReference type="ARBA" id="ARBA00022723"/>
    </source>
</evidence>
<feature type="transmembrane region" description="Helical" evidence="12">
    <location>
        <begin position="126"/>
        <end position="147"/>
    </location>
</feature>
<dbReference type="InterPro" id="IPR000823">
    <property type="entry name" value="Peroxidase_pln"/>
</dbReference>